<sequence>MKTKLNDPASYEPVRWGTEKPWRKSDADLAAAATLEASYRAQVMRAEQGLDSLRSKAVKRGSKMEDDIKRRMMAAAGKADKLEEIGQRLKESTDTTRVGTVVWHVYRSKNKLGALVLDSARFVVGKSGTVLAY</sequence>
<dbReference type="EMBL" id="BAABDK010000001">
    <property type="protein sequence ID" value="GAA4021017.1"/>
    <property type="molecule type" value="Genomic_DNA"/>
</dbReference>
<gene>
    <name evidence="1" type="ORF">GCM10022409_00760</name>
</gene>
<reference evidence="2" key="1">
    <citation type="journal article" date="2019" name="Int. J. Syst. Evol. Microbiol.">
        <title>The Global Catalogue of Microorganisms (GCM) 10K type strain sequencing project: providing services to taxonomists for standard genome sequencing and annotation.</title>
        <authorList>
            <consortium name="The Broad Institute Genomics Platform"/>
            <consortium name="The Broad Institute Genome Sequencing Center for Infectious Disease"/>
            <person name="Wu L."/>
            <person name="Ma J."/>
        </authorList>
    </citation>
    <scope>NUCLEOTIDE SEQUENCE [LARGE SCALE GENOMIC DNA]</scope>
    <source>
        <strain evidence="2">JCM 17225</strain>
    </source>
</reference>
<organism evidence="1 2">
    <name type="scientific">Hymenobacter glaciei</name>
    <dbReference type="NCBI Taxonomy" id="877209"/>
    <lineage>
        <taxon>Bacteria</taxon>
        <taxon>Pseudomonadati</taxon>
        <taxon>Bacteroidota</taxon>
        <taxon>Cytophagia</taxon>
        <taxon>Cytophagales</taxon>
        <taxon>Hymenobacteraceae</taxon>
        <taxon>Hymenobacter</taxon>
    </lineage>
</organism>
<protein>
    <submittedName>
        <fullName evidence="1">Uncharacterized protein</fullName>
    </submittedName>
</protein>
<comment type="caution">
    <text evidence="1">The sequence shown here is derived from an EMBL/GenBank/DDBJ whole genome shotgun (WGS) entry which is preliminary data.</text>
</comment>
<evidence type="ECO:0000313" key="1">
    <source>
        <dbReference type="EMBL" id="GAA4021017.1"/>
    </source>
</evidence>
<dbReference type="Proteomes" id="UP001501469">
    <property type="component" value="Unassembled WGS sequence"/>
</dbReference>
<name>A0ABP7T4P4_9BACT</name>
<keyword evidence="2" id="KW-1185">Reference proteome</keyword>
<evidence type="ECO:0000313" key="2">
    <source>
        <dbReference type="Proteomes" id="UP001501469"/>
    </source>
</evidence>
<proteinExistence type="predicted"/>
<accession>A0ABP7T4P4</accession>